<evidence type="ECO:0000256" key="1">
    <source>
        <dbReference type="ARBA" id="ARBA00022450"/>
    </source>
</evidence>
<organism evidence="4 5">
    <name type="scientific">Kibdelosporangium lantanae</name>
    <dbReference type="NCBI Taxonomy" id="1497396"/>
    <lineage>
        <taxon>Bacteria</taxon>
        <taxon>Bacillati</taxon>
        <taxon>Actinomycetota</taxon>
        <taxon>Actinomycetes</taxon>
        <taxon>Pseudonocardiales</taxon>
        <taxon>Pseudonocardiaceae</taxon>
        <taxon>Kibdelosporangium</taxon>
    </lineage>
</organism>
<dbReference type="SUPFAM" id="SSF56801">
    <property type="entry name" value="Acetyl-CoA synthetase-like"/>
    <property type="match status" value="1"/>
</dbReference>
<dbReference type="PANTHER" id="PTHR45527">
    <property type="entry name" value="NONRIBOSOMAL PEPTIDE SYNTHETASE"/>
    <property type="match status" value="1"/>
</dbReference>
<reference evidence="5" key="1">
    <citation type="journal article" date="2019" name="Int. J. Syst. Evol. Microbiol.">
        <title>The Global Catalogue of Microorganisms (GCM) 10K type strain sequencing project: providing services to taxonomists for standard genome sequencing and annotation.</title>
        <authorList>
            <consortium name="The Broad Institute Genomics Platform"/>
            <consortium name="The Broad Institute Genome Sequencing Center for Infectious Disease"/>
            <person name="Wu L."/>
            <person name="Ma J."/>
        </authorList>
    </citation>
    <scope>NUCLEOTIDE SEQUENCE [LARGE SCALE GENOMIC DNA]</scope>
    <source>
        <strain evidence="5">JCM 31486</strain>
    </source>
</reference>
<comment type="caution">
    <text evidence="4">The sequence shown here is derived from an EMBL/GenBank/DDBJ whole genome shotgun (WGS) entry which is preliminary data.</text>
</comment>
<keyword evidence="1" id="KW-0596">Phosphopantetheine</keyword>
<dbReference type="InterPro" id="IPR006162">
    <property type="entry name" value="Ppantetheine_attach_site"/>
</dbReference>
<proteinExistence type="predicted"/>
<dbReference type="Gene3D" id="2.30.38.10">
    <property type="entry name" value="Luciferase, Domain 3"/>
    <property type="match status" value="1"/>
</dbReference>
<dbReference type="PROSITE" id="PS00012">
    <property type="entry name" value="PHOSPHOPANTETHEINE"/>
    <property type="match status" value="1"/>
</dbReference>
<dbReference type="InterPro" id="IPR020806">
    <property type="entry name" value="PKS_PP-bd"/>
</dbReference>
<evidence type="ECO:0000256" key="2">
    <source>
        <dbReference type="ARBA" id="ARBA00022553"/>
    </source>
</evidence>
<dbReference type="PROSITE" id="PS50075">
    <property type="entry name" value="CARRIER"/>
    <property type="match status" value="1"/>
</dbReference>
<dbReference type="InterPro" id="IPR036736">
    <property type="entry name" value="ACP-like_sf"/>
</dbReference>
<gene>
    <name evidence="4" type="ORF">ACFQ1S_29915</name>
</gene>
<evidence type="ECO:0000313" key="4">
    <source>
        <dbReference type="EMBL" id="MFD1049452.1"/>
    </source>
</evidence>
<feature type="non-terminal residue" evidence="4">
    <location>
        <position position="250"/>
    </location>
</feature>
<dbReference type="PANTHER" id="PTHR45527:SF1">
    <property type="entry name" value="FATTY ACID SYNTHASE"/>
    <property type="match status" value="1"/>
</dbReference>
<evidence type="ECO:0000259" key="3">
    <source>
        <dbReference type="PROSITE" id="PS50075"/>
    </source>
</evidence>
<name>A0ABW3MH29_9PSEU</name>
<feature type="domain" description="Carrier" evidence="3">
    <location>
        <begin position="181"/>
        <end position="250"/>
    </location>
</feature>
<dbReference type="Pfam" id="PF00550">
    <property type="entry name" value="PP-binding"/>
    <property type="match status" value="1"/>
</dbReference>
<dbReference type="SUPFAM" id="SSF47336">
    <property type="entry name" value="ACP-like"/>
    <property type="match status" value="1"/>
</dbReference>
<dbReference type="Pfam" id="PF13193">
    <property type="entry name" value="AMP-binding_C"/>
    <property type="match status" value="1"/>
</dbReference>
<sequence>MSSGLNNDVHTLTGAYVLDANLKPVADGELYIAGAGVARGYLDRPGLTAERFVANPFGAGRMYRTGDLVRWTDRGNLEYLGRADDQVKIRGFRIEPGEVEAVLATHTDVTDIAVIARDHALVAYVVPTIPDDLLDLARRALPDYLVPDAFVPLPALPLTRNGKLDRMALPDPQKPTVGHTAPTTETERTIADIWATLLDKDRVGIHDNFFQLGGDSILSIRVISRIRAALGVEVPTRALFDTPTVAGLAG</sequence>
<dbReference type="InterPro" id="IPR025110">
    <property type="entry name" value="AMP-bd_C"/>
</dbReference>
<dbReference type="InterPro" id="IPR045851">
    <property type="entry name" value="AMP-bd_C_sf"/>
</dbReference>
<keyword evidence="5" id="KW-1185">Reference proteome</keyword>
<dbReference type="SMART" id="SM00823">
    <property type="entry name" value="PKS_PP"/>
    <property type="match status" value="1"/>
</dbReference>
<evidence type="ECO:0000313" key="5">
    <source>
        <dbReference type="Proteomes" id="UP001597045"/>
    </source>
</evidence>
<protein>
    <submittedName>
        <fullName evidence="4">Phosphopantetheine-binding protein</fullName>
    </submittedName>
</protein>
<dbReference type="Proteomes" id="UP001597045">
    <property type="component" value="Unassembled WGS sequence"/>
</dbReference>
<dbReference type="Gene3D" id="3.30.300.30">
    <property type="match status" value="1"/>
</dbReference>
<dbReference type="Gene3D" id="1.10.1200.10">
    <property type="entry name" value="ACP-like"/>
    <property type="match status" value="1"/>
</dbReference>
<dbReference type="EMBL" id="JBHTIS010002188">
    <property type="protein sequence ID" value="MFD1049452.1"/>
    <property type="molecule type" value="Genomic_DNA"/>
</dbReference>
<accession>A0ABW3MH29</accession>
<dbReference type="InterPro" id="IPR009081">
    <property type="entry name" value="PP-bd_ACP"/>
</dbReference>
<keyword evidence="2" id="KW-0597">Phosphoprotein</keyword>